<protein>
    <recommendedName>
        <fullName evidence="3">Store-operated calcium entry-associated regulatory factor</fullName>
    </recommendedName>
    <alternativeName>
        <fullName evidence="13">Transmembrane protein 66</fullName>
    </alternativeName>
</protein>
<keyword evidence="4" id="KW-0813">Transport</keyword>
<evidence type="ECO:0000256" key="6">
    <source>
        <dbReference type="ARBA" id="ARBA00022692"/>
    </source>
</evidence>
<dbReference type="PANTHER" id="PTHR15929">
    <property type="entry name" value="STORE-OPERATED CALCIUM ENTRY-ASSOCIATED REGULATORY FACTOR"/>
    <property type="match status" value="1"/>
</dbReference>
<comment type="subcellular location">
    <subcellularLocation>
        <location evidence="1">Endoplasmic reticulum membrane</location>
        <topology evidence="1">Single-pass type I membrane protein</topology>
    </subcellularLocation>
</comment>
<keyword evidence="12 15" id="KW-0472">Membrane</keyword>
<keyword evidence="11" id="KW-0406">Ion transport</keyword>
<dbReference type="GO" id="GO:2001256">
    <property type="term" value="P:regulation of store-operated calcium entry"/>
    <property type="evidence" value="ECO:0007669"/>
    <property type="project" value="InterPro"/>
</dbReference>
<evidence type="ECO:0000256" key="8">
    <source>
        <dbReference type="ARBA" id="ARBA00022824"/>
    </source>
</evidence>
<evidence type="ECO:0000256" key="4">
    <source>
        <dbReference type="ARBA" id="ARBA00022448"/>
    </source>
</evidence>
<evidence type="ECO:0000256" key="7">
    <source>
        <dbReference type="ARBA" id="ARBA00022729"/>
    </source>
</evidence>
<keyword evidence="9" id="KW-0106">Calcium</keyword>
<dbReference type="Pfam" id="PF06682">
    <property type="entry name" value="SARAF"/>
    <property type="match status" value="1"/>
</dbReference>
<evidence type="ECO:0000256" key="3">
    <source>
        <dbReference type="ARBA" id="ARBA00016584"/>
    </source>
</evidence>
<evidence type="ECO:0000256" key="15">
    <source>
        <dbReference type="SAM" id="Phobius"/>
    </source>
</evidence>
<feature type="transmembrane region" description="Helical" evidence="15">
    <location>
        <begin position="161"/>
        <end position="183"/>
    </location>
</feature>
<keyword evidence="5" id="KW-0109">Calcium transport</keyword>
<keyword evidence="10 15" id="KW-1133">Transmembrane helix</keyword>
<evidence type="ECO:0000256" key="14">
    <source>
        <dbReference type="SAM" id="MobiDB-lite"/>
    </source>
</evidence>
<dbReference type="PANTHER" id="PTHR15929:SF0">
    <property type="entry name" value="STORE-OPERATED CALCIUM ENTRY-ASSOCIATED REGULATORY FACTOR"/>
    <property type="match status" value="1"/>
</dbReference>
<feature type="compositionally biased region" description="Low complexity" evidence="14">
    <location>
        <begin position="254"/>
        <end position="266"/>
    </location>
</feature>
<proteinExistence type="inferred from homology"/>
<keyword evidence="6 15" id="KW-0812">Transmembrane</keyword>
<comment type="similarity">
    <text evidence="2">Belongs to the SARAF family.</text>
</comment>
<evidence type="ECO:0000313" key="17">
    <source>
        <dbReference type="EnsemblMetazoa" id="XP_019855547.1"/>
    </source>
</evidence>
<evidence type="ECO:0000256" key="13">
    <source>
        <dbReference type="ARBA" id="ARBA00031116"/>
    </source>
</evidence>
<dbReference type="RefSeq" id="XP_019855547.1">
    <property type="nucleotide sequence ID" value="XM_019999988.1"/>
</dbReference>
<keyword evidence="8" id="KW-0256">Endoplasmic reticulum</keyword>
<dbReference type="AlphaFoldDB" id="A0AAN0JFI2"/>
<evidence type="ECO:0000256" key="5">
    <source>
        <dbReference type="ARBA" id="ARBA00022568"/>
    </source>
</evidence>
<feature type="signal peptide" evidence="16">
    <location>
        <begin position="1"/>
        <end position="19"/>
    </location>
</feature>
<evidence type="ECO:0000256" key="9">
    <source>
        <dbReference type="ARBA" id="ARBA00022837"/>
    </source>
</evidence>
<reference evidence="17" key="2">
    <citation type="submission" date="2024-06" db="UniProtKB">
        <authorList>
            <consortium name="EnsemblMetazoa"/>
        </authorList>
    </citation>
    <scope>IDENTIFICATION</scope>
</reference>
<feature type="compositionally biased region" description="Gly residues" evidence="14">
    <location>
        <begin position="243"/>
        <end position="253"/>
    </location>
</feature>
<dbReference type="GO" id="GO:0005789">
    <property type="term" value="C:endoplasmic reticulum membrane"/>
    <property type="evidence" value="ECO:0007669"/>
    <property type="project" value="UniProtKB-SubCell"/>
</dbReference>
<dbReference type="GeneID" id="100631541"/>
<organism evidence="17 18">
    <name type="scientific">Amphimedon queenslandica</name>
    <name type="common">Sponge</name>
    <dbReference type="NCBI Taxonomy" id="400682"/>
    <lineage>
        <taxon>Eukaryota</taxon>
        <taxon>Metazoa</taxon>
        <taxon>Porifera</taxon>
        <taxon>Demospongiae</taxon>
        <taxon>Heteroscleromorpha</taxon>
        <taxon>Haplosclerida</taxon>
        <taxon>Niphatidae</taxon>
        <taxon>Amphimedon</taxon>
    </lineage>
</organism>
<keyword evidence="7 16" id="KW-0732">Signal</keyword>
<feature type="region of interest" description="Disordered" evidence="14">
    <location>
        <begin position="243"/>
        <end position="274"/>
    </location>
</feature>
<accession>A0AAN0JFI2</accession>
<keyword evidence="18" id="KW-1185">Reference proteome</keyword>
<dbReference type="KEGG" id="aqu:100631541"/>
<dbReference type="GO" id="GO:0006816">
    <property type="term" value="P:calcium ion transport"/>
    <property type="evidence" value="ECO:0007669"/>
    <property type="project" value="UniProtKB-KW"/>
</dbReference>
<dbReference type="Proteomes" id="UP000007879">
    <property type="component" value="Unassembled WGS sequence"/>
</dbReference>
<evidence type="ECO:0000256" key="11">
    <source>
        <dbReference type="ARBA" id="ARBA00023065"/>
    </source>
</evidence>
<evidence type="ECO:0000256" key="16">
    <source>
        <dbReference type="SAM" id="SignalP"/>
    </source>
</evidence>
<reference evidence="18" key="1">
    <citation type="journal article" date="2010" name="Nature">
        <title>The Amphimedon queenslandica genome and the evolution of animal complexity.</title>
        <authorList>
            <person name="Srivastava M."/>
            <person name="Simakov O."/>
            <person name="Chapman J."/>
            <person name="Fahey B."/>
            <person name="Gauthier M.E."/>
            <person name="Mitros T."/>
            <person name="Richards G.S."/>
            <person name="Conaco C."/>
            <person name="Dacre M."/>
            <person name="Hellsten U."/>
            <person name="Larroux C."/>
            <person name="Putnam N.H."/>
            <person name="Stanke M."/>
            <person name="Adamska M."/>
            <person name="Darling A."/>
            <person name="Degnan S.M."/>
            <person name="Oakley T.H."/>
            <person name="Plachetzki D.C."/>
            <person name="Zhai Y."/>
            <person name="Adamski M."/>
            <person name="Calcino A."/>
            <person name="Cummins S.F."/>
            <person name="Goodstein D.M."/>
            <person name="Harris C."/>
            <person name="Jackson D.J."/>
            <person name="Leys S.P."/>
            <person name="Shu S."/>
            <person name="Woodcroft B.J."/>
            <person name="Vervoort M."/>
            <person name="Kosik K.S."/>
            <person name="Manning G."/>
            <person name="Degnan B.M."/>
            <person name="Rokhsar D.S."/>
        </authorList>
    </citation>
    <scope>NUCLEOTIDE SEQUENCE [LARGE SCALE GENOMIC DNA]</scope>
</reference>
<sequence length="274" mass="29269">MIRQEVFFLLAVLAVSIHGWGNNKDKVLLEKVTSITLEEGKMTNARRSSAIKQLECVGGSAGCYGYRPKVVQCVNTGHDGYDVQWECKTEMDSKYRFGKIDVSCEGYDYPDDPYVLRGSCGLRYELDLTEEGHRHKKNSFYSGGEHHHHHNYNSSSSDSGWFGSLIQLVIIGAVIYCCLGACFGRRSGSSSSSSSYSSGYGHGNSGPGFWSGAATGGAMGYMMGRRGGYGSSNWGSGWGSSGGWSSGGGGGWGSSRSSGSSSRSSSGYGGTSRR</sequence>
<evidence type="ECO:0000313" key="18">
    <source>
        <dbReference type="Proteomes" id="UP000007879"/>
    </source>
</evidence>
<evidence type="ECO:0000256" key="1">
    <source>
        <dbReference type="ARBA" id="ARBA00004115"/>
    </source>
</evidence>
<evidence type="ECO:0000256" key="12">
    <source>
        <dbReference type="ARBA" id="ARBA00023136"/>
    </source>
</evidence>
<evidence type="ECO:0000256" key="2">
    <source>
        <dbReference type="ARBA" id="ARBA00006833"/>
    </source>
</evidence>
<feature type="chain" id="PRO_5042936080" description="Store-operated calcium entry-associated regulatory factor" evidence="16">
    <location>
        <begin position="20"/>
        <end position="274"/>
    </location>
</feature>
<dbReference type="InterPro" id="IPR009567">
    <property type="entry name" value="SARAF"/>
</dbReference>
<name>A0AAN0JFI2_AMPQE</name>
<dbReference type="EnsemblMetazoa" id="XM_019999988.1">
    <property type="protein sequence ID" value="XP_019855547.1"/>
    <property type="gene ID" value="LOC100631541"/>
</dbReference>
<evidence type="ECO:0000256" key="10">
    <source>
        <dbReference type="ARBA" id="ARBA00022989"/>
    </source>
</evidence>